<feature type="transmembrane region" description="Helical" evidence="10">
    <location>
        <begin position="137"/>
        <end position="159"/>
    </location>
</feature>
<dbReference type="InterPro" id="IPR000203">
    <property type="entry name" value="GPS"/>
</dbReference>
<keyword evidence="8" id="KW-1015">Disulfide bond</keyword>
<evidence type="ECO:0000256" key="7">
    <source>
        <dbReference type="ARBA" id="ARBA00023136"/>
    </source>
</evidence>
<keyword evidence="3" id="KW-0732">Signal</keyword>
<evidence type="ECO:0000313" key="14">
    <source>
        <dbReference type="RefSeq" id="XP_067170696.1"/>
    </source>
</evidence>
<evidence type="ECO:0000256" key="10">
    <source>
        <dbReference type="SAM" id="Phobius"/>
    </source>
</evidence>
<keyword evidence="4" id="KW-0677">Repeat</keyword>
<keyword evidence="13" id="KW-1185">Reference proteome</keyword>
<dbReference type="Pfam" id="PF00002">
    <property type="entry name" value="7tm_2"/>
    <property type="match status" value="1"/>
</dbReference>
<evidence type="ECO:0000256" key="3">
    <source>
        <dbReference type="ARBA" id="ARBA00022729"/>
    </source>
</evidence>
<dbReference type="InterPro" id="IPR057244">
    <property type="entry name" value="GAIN_B"/>
</dbReference>
<dbReference type="PROSITE" id="PS50261">
    <property type="entry name" value="G_PROTEIN_RECEP_F2_4"/>
    <property type="match status" value="1"/>
</dbReference>
<feature type="transmembrane region" description="Helical" evidence="10">
    <location>
        <begin position="283"/>
        <end position="308"/>
    </location>
</feature>
<dbReference type="InterPro" id="IPR001740">
    <property type="entry name" value="GPCR_2_EMR1-like_rcpt"/>
</dbReference>
<dbReference type="InterPro" id="IPR017983">
    <property type="entry name" value="GPCR_2_secretin-like_CS"/>
</dbReference>
<evidence type="ECO:0000256" key="8">
    <source>
        <dbReference type="ARBA" id="ARBA00023157"/>
    </source>
</evidence>
<dbReference type="Proteomes" id="UP001652627">
    <property type="component" value="Chromosome 36"/>
</dbReference>
<evidence type="ECO:0000259" key="11">
    <source>
        <dbReference type="PROSITE" id="PS50221"/>
    </source>
</evidence>
<comment type="subcellular location">
    <subcellularLocation>
        <location evidence="1">Membrane</location>
        <topology evidence="1">Multi-pass membrane protein</topology>
    </subcellularLocation>
</comment>
<sequence length="431" mass="48182">MSIRCDAVLTDVEEGTGAVAFIAYSELEAVLNVGSTEEGTPPGRLNSHVVSCTVGKPTNLSKPFNFTLRHKTEQREDEEARCVSWQSAGGQGYWSEKDCERLAGNRFYTTCGCWHLSSFAILMAVSDIQEDFALKLVTYVGLSLSVLCLFLAILTFLLCRSLWNVSVALHLQLSICLFVADILFLVAMHHIRNRLACAMLASLLHYLFLACFTWMFLEGLHLFLTVRNLRVVNYTSASRFKKRYMYPTGYGVPALIVAVSIAINPSGYGTDKHCWLTTEGGFVWSFIGPVCAIILVNLVFFLTTLWILRDKLSTLNKDVSSLKSTRMLTFKALAHVLLLGCTWGLGLLQTRSSTLLVAFLFTGLNSLQGVFIFIVHCLLNQQVMEQYQRWLQAFSSKTETTELTMTSMNITSVTEGDRPVTRGSEGCKWQE</sequence>
<feature type="transmembrane region" description="Helical" evidence="10">
    <location>
        <begin position="107"/>
        <end position="125"/>
    </location>
</feature>
<keyword evidence="7 10" id="KW-0472">Membrane</keyword>
<feature type="transmembrane region" description="Helical" evidence="10">
    <location>
        <begin position="354"/>
        <end position="379"/>
    </location>
</feature>
<keyword evidence="9" id="KW-0325">Glycoprotein</keyword>
<evidence type="ECO:0000256" key="9">
    <source>
        <dbReference type="ARBA" id="ARBA00023180"/>
    </source>
</evidence>
<dbReference type="InterPro" id="IPR046338">
    <property type="entry name" value="GAIN_dom_sf"/>
</dbReference>
<feature type="domain" description="G-protein coupled receptors family 2 profile 2" evidence="12">
    <location>
        <begin position="134"/>
        <end position="380"/>
    </location>
</feature>
<dbReference type="Pfam" id="PF01825">
    <property type="entry name" value="GPS"/>
    <property type="match status" value="1"/>
</dbReference>
<feature type="transmembrane region" description="Helical" evidence="10">
    <location>
        <begin position="171"/>
        <end position="191"/>
    </location>
</feature>
<accession>A0ABM4G0H6</accession>
<dbReference type="PROSITE" id="PS00650">
    <property type="entry name" value="G_PROTEIN_RECEP_F2_2"/>
    <property type="match status" value="1"/>
</dbReference>
<dbReference type="RefSeq" id="XP_067170696.1">
    <property type="nucleotide sequence ID" value="XM_067314595.1"/>
</dbReference>
<dbReference type="PRINTS" id="PR01128">
    <property type="entry name" value="EMR1HORMONER"/>
</dbReference>
<evidence type="ECO:0000256" key="1">
    <source>
        <dbReference type="ARBA" id="ARBA00004141"/>
    </source>
</evidence>
<evidence type="ECO:0000256" key="5">
    <source>
        <dbReference type="ARBA" id="ARBA00022837"/>
    </source>
</evidence>
<dbReference type="PROSITE" id="PS50221">
    <property type="entry name" value="GAIN_B"/>
    <property type="match status" value="1"/>
</dbReference>
<name>A0ABM4G0H6_9AVES</name>
<evidence type="ECO:0000259" key="12">
    <source>
        <dbReference type="PROSITE" id="PS50261"/>
    </source>
</evidence>
<gene>
    <name evidence="14" type="primary">LOC106487487</name>
</gene>
<feature type="transmembrane region" description="Helical" evidence="10">
    <location>
        <begin position="203"/>
        <end position="224"/>
    </location>
</feature>
<feature type="transmembrane region" description="Helical" evidence="10">
    <location>
        <begin position="244"/>
        <end position="263"/>
    </location>
</feature>
<dbReference type="PANTHER" id="PTHR12011">
    <property type="entry name" value="ADHESION G-PROTEIN COUPLED RECEPTOR"/>
    <property type="match status" value="1"/>
</dbReference>
<protein>
    <submittedName>
        <fullName evidence="14">Adhesion G protein-coupled receptor E3-like</fullName>
    </submittedName>
</protein>
<feature type="transmembrane region" description="Helical" evidence="10">
    <location>
        <begin position="328"/>
        <end position="348"/>
    </location>
</feature>
<dbReference type="Gene3D" id="2.60.220.50">
    <property type="match status" value="1"/>
</dbReference>
<keyword evidence="5" id="KW-0106">Calcium</keyword>
<feature type="domain" description="GAIN-B" evidence="11">
    <location>
        <begin position="1"/>
        <end position="129"/>
    </location>
</feature>
<evidence type="ECO:0000256" key="2">
    <source>
        <dbReference type="ARBA" id="ARBA00022692"/>
    </source>
</evidence>
<proteinExistence type="predicted"/>
<reference evidence="14" key="1">
    <citation type="submission" date="2025-08" db="UniProtKB">
        <authorList>
            <consortium name="RefSeq"/>
        </authorList>
    </citation>
    <scope>IDENTIFICATION</scope>
    <source>
        <tissue evidence="14">Blood</tissue>
    </source>
</reference>
<dbReference type="Gene3D" id="1.20.1070.10">
    <property type="entry name" value="Rhodopsin 7-helix transmembrane proteins"/>
    <property type="match status" value="1"/>
</dbReference>
<dbReference type="InterPro" id="IPR017981">
    <property type="entry name" value="GPCR_2-like_7TM"/>
</dbReference>
<evidence type="ECO:0000256" key="4">
    <source>
        <dbReference type="ARBA" id="ARBA00022737"/>
    </source>
</evidence>
<dbReference type="InterPro" id="IPR000832">
    <property type="entry name" value="GPCR_2_secretin-like"/>
</dbReference>
<evidence type="ECO:0000256" key="6">
    <source>
        <dbReference type="ARBA" id="ARBA00022989"/>
    </source>
</evidence>
<dbReference type="SMART" id="SM00303">
    <property type="entry name" value="GPS"/>
    <property type="match status" value="1"/>
</dbReference>
<keyword evidence="6 10" id="KW-1133">Transmembrane helix</keyword>
<dbReference type="PANTHER" id="PTHR12011:SF433">
    <property type="entry name" value="ADHESION G PROTEIN-COUPLED RECEPTOR E1-LIKE-RELATED"/>
    <property type="match status" value="1"/>
</dbReference>
<evidence type="ECO:0000313" key="13">
    <source>
        <dbReference type="Proteomes" id="UP001652627"/>
    </source>
</evidence>
<dbReference type="GeneID" id="106487487"/>
<dbReference type="PRINTS" id="PR00249">
    <property type="entry name" value="GPCRSECRETIN"/>
</dbReference>
<organism evidence="13 14">
    <name type="scientific">Apteryx mantelli</name>
    <name type="common">North Island brown kiwi</name>
    <dbReference type="NCBI Taxonomy" id="2696672"/>
    <lineage>
        <taxon>Eukaryota</taxon>
        <taxon>Metazoa</taxon>
        <taxon>Chordata</taxon>
        <taxon>Craniata</taxon>
        <taxon>Vertebrata</taxon>
        <taxon>Euteleostomi</taxon>
        <taxon>Archelosauria</taxon>
        <taxon>Archosauria</taxon>
        <taxon>Dinosauria</taxon>
        <taxon>Saurischia</taxon>
        <taxon>Theropoda</taxon>
        <taxon>Coelurosauria</taxon>
        <taxon>Aves</taxon>
        <taxon>Palaeognathae</taxon>
        <taxon>Apterygiformes</taxon>
        <taxon>Apterygidae</taxon>
        <taxon>Apteryx</taxon>
    </lineage>
</organism>
<keyword evidence="2 10" id="KW-0812">Transmembrane</keyword>